<dbReference type="InterPro" id="IPR036396">
    <property type="entry name" value="Cyt_P450_sf"/>
</dbReference>
<dbReference type="PANTHER" id="PTHR46696">
    <property type="entry name" value="P450, PUTATIVE (EUROFUNG)-RELATED"/>
    <property type="match status" value="1"/>
</dbReference>
<accession>A0A286GFY0</accession>
<evidence type="ECO:0000313" key="8">
    <source>
        <dbReference type="EMBL" id="SOD94408.1"/>
    </source>
</evidence>
<organism evidence="8 9">
    <name type="scientific">Blastococcus haudaquaticus</name>
    <dbReference type="NCBI Taxonomy" id="1938745"/>
    <lineage>
        <taxon>Bacteria</taxon>
        <taxon>Bacillati</taxon>
        <taxon>Actinomycetota</taxon>
        <taxon>Actinomycetes</taxon>
        <taxon>Geodermatophilales</taxon>
        <taxon>Geodermatophilaceae</taxon>
        <taxon>Blastococcus</taxon>
    </lineage>
</organism>
<dbReference type="FunFam" id="1.10.630.10:FF:000018">
    <property type="entry name" value="Cytochrome P450 monooxygenase"/>
    <property type="match status" value="1"/>
</dbReference>
<evidence type="ECO:0000313" key="9">
    <source>
        <dbReference type="Proteomes" id="UP000219482"/>
    </source>
</evidence>
<protein>
    <recommendedName>
        <fullName evidence="10">Cytochrome P450</fullName>
    </recommendedName>
</protein>
<dbReference type="PROSITE" id="PS00086">
    <property type="entry name" value="CYTOCHROME_P450"/>
    <property type="match status" value="1"/>
</dbReference>
<dbReference type="AlphaFoldDB" id="A0A286GFY0"/>
<dbReference type="GO" id="GO:0006707">
    <property type="term" value="P:cholesterol catabolic process"/>
    <property type="evidence" value="ECO:0007669"/>
    <property type="project" value="TreeGrafter"/>
</dbReference>
<keyword evidence="5 7" id="KW-0408">Iron</keyword>
<proteinExistence type="inferred from homology"/>
<keyword evidence="9" id="KW-1185">Reference proteome</keyword>
<dbReference type="InterPro" id="IPR002397">
    <property type="entry name" value="Cyt_P450_B"/>
</dbReference>
<dbReference type="Gene3D" id="1.10.630.10">
    <property type="entry name" value="Cytochrome P450"/>
    <property type="match status" value="1"/>
</dbReference>
<evidence type="ECO:0008006" key="10">
    <source>
        <dbReference type="Google" id="ProtNLM"/>
    </source>
</evidence>
<dbReference type="SUPFAM" id="SSF48264">
    <property type="entry name" value="Cytochrome P450"/>
    <property type="match status" value="1"/>
</dbReference>
<dbReference type="GO" id="GO:0036199">
    <property type="term" value="F:cholest-4-en-3-one 26-monooxygenase activity"/>
    <property type="evidence" value="ECO:0007669"/>
    <property type="project" value="TreeGrafter"/>
</dbReference>
<dbReference type="InterPro" id="IPR001128">
    <property type="entry name" value="Cyt_P450"/>
</dbReference>
<gene>
    <name evidence="8" type="ORF">SAMN06272739_0769</name>
</gene>
<keyword evidence="4 7" id="KW-0560">Oxidoreductase</keyword>
<dbReference type="InterPro" id="IPR017972">
    <property type="entry name" value="Cyt_P450_CS"/>
</dbReference>
<evidence type="ECO:0000256" key="6">
    <source>
        <dbReference type="ARBA" id="ARBA00023033"/>
    </source>
</evidence>
<sequence length="455" mass="49711">MSTDTDTSIAVNPLAGALRPALRPARTVVRWGVRHGLPAVLLDRGARGGDPVGRLLRNPAVRDDPHPLYEELRARGSLSPSSIGLVTASHAVASEILRSDRFGVGWDRSQAPRLIRWALRFGDELDATGVAEPPSMLVVDPPDHTRFRRLVGRAFTPRATAAFEPVVQRTADTLLDALERDPGTRSGEIDLIDAYAAQLPVLVIADLLGVPTERRADFLRWGAAAAATLDPGLPFRRYVAAERALRAMHAFLREHFARLRRDPGDDLVSRLVGLPDDEALTERELHATVMLLLGAGFETTMNLLGNGVALLDAHREQWEALRVAPTGWDGAVEEILRFDSPVQLTGRTVKDGGTLAGRPVRAGTRVTVLLGAANRDPEVFREPGRFDVGRANARDHLAFSAGIHYCVGAGLARLEGVVGLRTLSERFPHLRVTGRPVRRDLRTLRGFEHLPVTLR</sequence>
<dbReference type="Proteomes" id="UP000219482">
    <property type="component" value="Unassembled WGS sequence"/>
</dbReference>
<dbReference type="GO" id="GO:0020037">
    <property type="term" value="F:heme binding"/>
    <property type="evidence" value="ECO:0007669"/>
    <property type="project" value="InterPro"/>
</dbReference>
<comment type="similarity">
    <text evidence="1 7">Belongs to the cytochrome P450 family.</text>
</comment>
<evidence type="ECO:0000256" key="4">
    <source>
        <dbReference type="ARBA" id="ARBA00023002"/>
    </source>
</evidence>
<reference evidence="9" key="1">
    <citation type="submission" date="2017-09" db="EMBL/GenBank/DDBJ databases">
        <authorList>
            <person name="Varghese N."/>
            <person name="Submissions S."/>
        </authorList>
    </citation>
    <scope>NUCLEOTIDE SEQUENCE [LARGE SCALE GENOMIC DNA]</scope>
    <source>
        <strain evidence="9">DSM 44270</strain>
    </source>
</reference>
<evidence type="ECO:0000256" key="7">
    <source>
        <dbReference type="RuleBase" id="RU000461"/>
    </source>
</evidence>
<dbReference type="EMBL" id="OCNK01000001">
    <property type="protein sequence ID" value="SOD94408.1"/>
    <property type="molecule type" value="Genomic_DNA"/>
</dbReference>
<evidence type="ECO:0000256" key="1">
    <source>
        <dbReference type="ARBA" id="ARBA00010617"/>
    </source>
</evidence>
<keyword evidence="2 7" id="KW-0349">Heme</keyword>
<dbReference type="GO" id="GO:0008395">
    <property type="term" value="F:steroid hydroxylase activity"/>
    <property type="evidence" value="ECO:0007669"/>
    <property type="project" value="TreeGrafter"/>
</dbReference>
<evidence type="ECO:0000256" key="5">
    <source>
        <dbReference type="ARBA" id="ARBA00023004"/>
    </source>
</evidence>
<evidence type="ECO:0000256" key="2">
    <source>
        <dbReference type="ARBA" id="ARBA00022617"/>
    </source>
</evidence>
<keyword evidence="3 7" id="KW-0479">Metal-binding</keyword>
<dbReference type="RefSeq" id="WP_235003140.1">
    <property type="nucleotide sequence ID" value="NZ_OCNK01000001.1"/>
</dbReference>
<dbReference type="PANTHER" id="PTHR46696:SF4">
    <property type="entry name" value="BIOTIN BIOSYNTHESIS CYTOCHROME P450"/>
    <property type="match status" value="1"/>
</dbReference>
<name>A0A286GFY0_9ACTN</name>
<dbReference type="Pfam" id="PF00067">
    <property type="entry name" value="p450"/>
    <property type="match status" value="1"/>
</dbReference>
<keyword evidence="6 7" id="KW-0503">Monooxygenase</keyword>
<dbReference type="CDD" id="cd20625">
    <property type="entry name" value="CYP164-like"/>
    <property type="match status" value="1"/>
</dbReference>
<dbReference type="PRINTS" id="PR00359">
    <property type="entry name" value="BP450"/>
</dbReference>
<dbReference type="GO" id="GO:0005506">
    <property type="term" value="F:iron ion binding"/>
    <property type="evidence" value="ECO:0007669"/>
    <property type="project" value="InterPro"/>
</dbReference>
<evidence type="ECO:0000256" key="3">
    <source>
        <dbReference type="ARBA" id="ARBA00022723"/>
    </source>
</evidence>